<organism evidence="2 3">
    <name type="scientific">Polychaeton citri CBS 116435</name>
    <dbReference type="NCBI Taxonomy" id="1314669"/>
    <lineage>
        <taxon>Eukaryota</taxon>
        <taxon>Fungi</taxon>
        <taxon>Dikarya</taxon>
        <taxon>Ascomycota</taxon>
        <taxon>Pezizomycotina</taxon>
        <taxon>Dothideomycetes</taxon>
        <taxon>Dothideomycetidae</taxon>
        <taxon>Capnodiales</taxon>
        <taxon>Capnodiaceae</taxon>
        <taxon>Polychaeton</taxon>
    </lineage>
</organism>
<evidence type="ECO:0000313" key="2">
    <source>
        <dbReference type="EMBL" id="KAF2722288.1"/>
    </source>
</evidence>
<dbReference type="AlphaFoldDB" id="A0A9P4QAQ0"/>
<keyword evidence="3" id="KW-1185">Reference proteome</keyword>
<reference evidence="2" key="1">
    <citation type="journal article" date="2020" name="Stud. Mycol.">
        <title>101 Dothideomycetes genomes: a test case for predicting lifestyles and emergence of pathogens.</title>
        <authorList>
            <person name="Haridas S."/>
            <person name="Albert R."/>
            <person name="Binder M."/>
            <person name="Bloem J."/>
            <person name="Labutti K."/>
            <person name="Salamov A."/>
            <person name="Andreopoulos B."/>
            <person name="Baker S."/>
            <person name="Barry K."/>
            <person name="Bills G."/>
            <person name="Bluhm B."/>
            <person name="Cannon C."/>
            <person name="Castanera R."/>
            <person name="Culley D."/>
            <person name="Daum C."/>
            <person name="Ezra D."/>
            <person name="Gonzalez J."/>
            <person name="Henrissat B."/>
            <person name="Kuo A."/>
            <person name="Liang C."/>
            <person name="Lipzen A."/>
            <person name="Lutzoni F."/>
            <person name="Magnuson J."/>
            <person name="Mondo S."/>
            <person name="Nolan M."/>
            <person name="Ohm R."/>
            <person name="Pangilinan J."/>
            <person name="Park H.-J."/>
            <person name="Ramirez L."/>
            <person name="Alfaro M."/>
            <person name="Sun H."/>
            <person name="Tritt A."/>
            <person name="Yoshinaga Y."/>
            <person name="Zwiers L.-H."/>
            <person name="Turgeon B."/>
            <person name="Goodwin S."/>
            <person name="Spatafora J."/>
            <person name="Crous P."/>
            <person name="Grigoriev I."/>
        </authorList>
    </citation>
    <scope>NUCLEOTIDE SEQUENCE</scope>
    <source>
        <strain evidence="2">CBS 116435</strain>
    </source>
</reference>
<proteinExistence type="predicted"/>
<dbReference type="OrthoDB" id="10658622at2759"/>
<gene>
    <name evidence="2" type="ORF">K431DRAFT_345565</name>
</gene>
<keyword evidence="1" id="KW-0732">Signal</keyword>
<evidence type="ECO:0000313" key="3">
    <source>
        <dbReference type="Proteomes" id="UP000799441"/>
    </source>
</evidence>
<evidence type="ECO:0000256" key="1">
    <source>
        <dbReference type="SAM" id="SignalP"/>
    </source>
</evidence>
<name>A0A9P4QAQ0_9PEZI</name>
<comment type="caution">
    <text evidence="2">The sequence shown here is derived from an EMBL/GenBank/DDBJ whole genome shotgun (WGS) entry which is preliminary data.</text>
</comment>
<protein>
    <submittedName>
        <fullName evidence="2">Uncharacterized protein</fullName>
    </submittedName>
</protein>
<dbReference type="Proteomes" id="UP000799441">
    <property type="component" value="Unassembled WGS sequence"/>
</dbReference>
<feature type="chain" id="PRO_5040109835" evidence="1">
    <location>
        <begin position="27"/>
        <end position="288"/>
    </location>
</feature>
<feature type="signal peptide" evidence="1">
    <location>
        <begin position="1"/>
        <end position="26"/>
    </location>
</feature>
<accession>A0A9P4QAQ0</accession>
<dbReference type="EMBL" id="MU003783">
    <property type="protein sequence ID" value="KAF2722288.1"/>
    <property type="molecule type" value="Genomic_DNA"/>
</dbReference>
<sequence length="288" mass="30896">MAHRNQRFSALLFIYAILSLPYAALALDLRFASAQYQGNYARTASPFDNDLAISSAPESFLRDVSVNSSTVIYNVPEEDQEMFYFRNFTMVGRRSEGFNITLWEIDNDYPDRSDFTPGQRLDLGDTGLKLVAAGILAGAALTVACVLTIPSCGTFIGSNIGNFVRAVSATGGEAAVEVLEAGLQAGGSLPGASKRSDTLHEGFGCYYQNGYSGACHNTAVTDPDFSAIVDNDGATANTPIWTCYESSDTTDGTLFGYYSHCFGDNQDCELQCGAGNPEVTDPYNTISP</sequence>